<protein>
    <recommendedName>
        <fullName evidence="4">DUF2975 domain-containing protein</fullName>
    </recommendedName>
</protein>
<keyword evidence="1" id="KW-0472">Membrane</keyword>
<accession>A0A7Z0EGG6</accession>
<evidence type="ECO:0000313" key="3">
    <source>
        <dbReference type="Proteomes" id="UP000537260"/>
    </source>
</evidence>
<keyword evidence="3" id="KW-1185">Reference proteome</keyword>
<keyword evidence="1" id="KW-0812">Transmembrane</keyword>
<dbReference type="RefSeq" id="WP_179579843.1">
    <property type="nucleotide sequence ID" value="NZ_JACCFM010000001.1"/>
</dbReference>
<keyword evidence="1" id="KW-1133">Transmembrane helix</keyword>
<name>A0A7Z0EGG6_9MICO</name>
<dbReference type="EMBL" id="JACCFM010000001">
    <property type="protein sequence ID" value="NYJ21206.1"/>
    <property type="molecule type" value="Genomic_DNA"/>
</dbReference>
<organism evidence="2 3">
    <name type="scientific">Glaciibacter psychrotolerans</name>
    <dbReference type="NCBI Taxonomy" id="670054"/>
    <lineage>
        <taxon>Bacteria</taxon>
        <taxon>Bacillati</taxon>
        <taxon>Actinomycetota</taxon>
        <taxon>Actinomycetes</taxon>
        <taxon>Micrococcales</taxon>
        <taxon>Microbacteriaceae</taxon>
        <taxon>Glaciibacter</taxon>
    </lineage>
</organism>
<dbReference type="Proteomes" id="UP000537260">
    <property type="component" value="Unassembled WGS sequence"/>
</dbReference>
<reference evidence="2 3" key="1">
    <citation type="submission" date="2020-07" db="EMBL/GenBank/DDBJ databases">
        <title>Sequencing the genomes of 1000 actinobacteria strains.</title>
        <authorList>
            <person name="Klenk H.-P."/>
        </authorList>
    </citation>
    <scope>NUCLEOTIDE SEQUENCE [LARGE SCALE GENOMIC DNA]</scope>
    <source>
        <strain evidence="2 3">LI1</strain>
    </source>
</reference>
<evidence type="ECO:0000256" key="1">
    <source>
        <dbReference type="SAM" id="Phobius"/>
    </source>
</evidence>
<feature type="transmembrane region" description="Helical" evidence="1">
    <location>
        <begin position="16"/>
        <end position="37"/>
    </location>
</feature>
<feature type="transmembrane region" description="Helical" evidence="1">
    <location>
        <begin position="128"/>
        <end position="149"/>
    </location>
</feature>
<evidence type="ECO:0000313" key="2">
    <source>
        <dbReference type="EMBL" id="NYJ21206.1"/>
    </source>
</evidence>
<dbReference type="AlphaFoldDB" id="A0A7Z0EGG6"/>
<proteinExistence type="predicted"/>
<feature type="transmembrane region" description="Helical" evidence="1">
    <location>
        <begin position="91"/>
        <end position="116"/>
    </location>
</feature>
<feature type="transmembrane region" description="Helical" evidence="1">
    <location>
        <begin position="169"/>
        <end position="194"/>
    </location>
</feature>
<gene>
    <name evidence="2" type="ORF">HNR05_002997</name>
</gene>
<evidence type="ECO:0008006" key="4">
    <source>
        <dbReference type="Google" id="ProtNLM"/>
    </source>
</evidence>
<comment type="caution">
    <text evidence="2">The sequence shown here is derived from an EMBL/GenBank/DDBJ whole genome shotgun (WGS) entry which is preliminary data.</text>
</comment>
<sequence>MRISTRTNGLRRSERLSLAFCAAVAAIFGVLAFIGALSQTIAALFNTEIQATLSTVATVPADAANGSAALVTGTFATADVTLTGVSVAARVLLGSGILATGLMYATLAAAVVFLCVSLWRGRPFSRLATWLLATASITLLAGGVLGQGLSVAGQFMIASELNPDPIGSVFPFAGTGTLFPLVAGIGLGVIAAAFEFGQRLQRDTDGLV</sequence>